<dbReference type="Pfam" id="PF22668">
    <property type="entry name" value="DUF7009"/>
    <property type="match status" value="1"/>
</dbReference>
<dbReference type="RefSeq" id="WP_345078478.1">
    <property type="nucleotide sequence ID" value="NZ_BAABFA010000005.1"/>
</dbReference>
<proteinExistence type="predicted"/>
<evidence type="ECO:0000313" key="2">
    <source>
        <dbReference type="Proteomes" id="UP001500067"/>
    </source>
</evidence>
<dbReference type="Proteomes" id="UP001500067">
    <property type="component" value="Unassembled WGS sequence"/>
</dbReference>
<comment type="caution">
    <text evidence="1">The sequence shown here is derived from an EMBL/GenBank/DDBJ whole genome shotgun (WGS) entry which is preliminary data.</text>
</comment>
<accession>A0ABP8N5E0</accession>
<dbReference type="InterPro" id="IPR053825">
    <property type="entry name" value="DUF7009"/>
</dbReference>
<dbReference type="EMBL" id="BAABFA010000005">
    <property type="protein sequence ID" value="GAA4461600.1"/>
    <property type="molecule type" value="Genomic_DNA"/>
</dbReference>
<keyword evidence="2" id="KW-1185">Reference proteome</keyword>
<protein>
    <submittedName>
        <fullName evidence="1">Uncharacterized protein</fullName>
    </submittedName>
</protein>
<organism evidence="1 2">
    <name type="scientific">Nemorincola caseinilytica</name>
    <dbReference type="NCBI Taxonomy" id="2054315"/>
    <lineage>
        <taxon>Bacteria</taxon>
        <taxon>Pseudomonadati</taxon>
        <taxon>Bacteroidota</taxon>
        <taxon>Chitinophagia</taxon>
        <taxon>Chitinophagales</taxon>
        <taxon>Chitinophagaceae</taxon>
        <taxon>Nemorincola</taxon>
    </lineage>
</organism>
<name>A0ABP8N5E0_9BACT</name>
<evidence type="ECO:0000313" key="1">
    <source>
        <dbReference type="EMBL" id="GAA4461600.1"/>
    </source>
</evidence>
<gene>
    <name evidence="1" type="ORF">GCM10023093_06520</name>
</gene>
<sequence>MKIRIKGNSVRIRVTRPEAEKLAAGESLQETTMFPNGTFTYALQSKTGITGLEAGFAAGTMTMYMPAPLAAVWAGNDTVGYSNSLPLPGGGSLFLLLEKDFKCIDAEVTEDQSDNYENPLISCE</sequence>
<reference evidence="2" key="1">
    <citation type="journal article" date="2019" name="Int. J. Syst. Evol. Microbiol.">
        <title>The Global Catalogue of Microorganisms (GCM) 10K type strain sequencing project: providing services to taxonomists for standard genome sequencing and annotation.</title>
        <authorList>
            <consortium name="The Broad Institute Genomics Platform"/>
            <consortium name="The Broad Institute Genome Sequencing Center for Infectious Disease"/>
            <person name="Wu L."/>
            <person name="Ma J."/>
        </authorList>
    </citation>
    <scope>NUCLEOTIDE SEQUENCE [LARGE SCALE GENOMIC DNA]</scope>
    <source>
        <strain evidence="2">JCM 32105</strain>
    </source>
</reference>